<evidence type="ECO:0000259" key="1">
    <source>
        <dbReference type="Pfam" id="PF04326"/>
    </source>
</evidence>
<organism evidence="2 3">
    <name type="scientific">Paenibacillus agri</name>
    <dbReference type="NCBI Taxonomy" id="2744309"/>
    <lineage>
        <taxon>Bacteria</taxon>
        <taxon>Bacillati</taxon>
        <taxon>Bacillota</taxon>
        <taxon>Bacilli</taxon>
        <taxon>Bacillales</taxon>
        <taxon>Paenibacillaceae</taxon>
        <taxon>Paenibacillus</taxon>
    </lineage>
</organism>
<dbReference type="InterPro" id="IPR038461">
    <property type="entry name" value="Schlafen_AlbA_2_dom_sf"/>
</dbReference>
<reference evidence="2" key="1">
    <citation type="submission" date="2020-06" db="EMBL/GenBank/DDBJ databases">
        <title>Paenibacillus sp. nov., isolated from soil.</title>
        <authorList>
            <person name="Seo Y.L."/>
        </authorList>
    </citation>
    <scope>NUCLEOTIDE SEQUENCE [LARGE SCALE GENOMIC DNA]</scope>
    <source>
        <strain evidence="2">JW14</strain>
    </source>
</reference>
<accession>A0A850ETI7</accession>
<evidence type="ECO:0000313" key="2">
    <source>
        <dbReference type="EMBL" id="NUU61261.1"/>
    </source>
</evidence>
<proteinExistence type="predicted"/>
<dbReference type="Pfam" id="PF04326">
    <property type="entry name" value="SLFN_AlbA_2"/>
    <property type="match status" value="1"/>
</dbReference>
<keyword evidence="2" id="KW-0067">ATP-binding</keyword>
<dbReference type="EMBL" id="JABWCS010000207">
    <property type="protein sequence ID" value="NUU61261.1"/>
    <property type="molecule type" value="Genomic_DNA"/>
</dbReference>
<dbReference type="GO" id="GO:0005524">
    <property type="term" value="F:ATP binding"/>
    <property type="evidence" value="ECO:0007669"/>
    <property type="project" value="UniProtKB-KW"/>
</dbReference>
<name>A0A850ETI7_9BACL</name>
<keyword evidence="2" id="KW-0547">Nucleotide-binding</keyword>
<feature type="domain" description="Schlafen AlbA-2" evidence="1">
    <location>
        <begin position="13"/>
        <end position="138"/>
    </location>
</feature>
<dbReference type="Proteomes" id="UP000564806">
    <property type="component" value="Unassembled WGS sequence"/>
</dbReference>
<sequence>MDKISELIQYGYECEYLDFKEKQYSKDKHMDLIIDIMAMANSRYKEDKYIIVGVKDLPEGKVIKGIEAKEFVDSSNYTQIVHGTVEPDIHFEYFKYDYEGVTLGIFRIFDTDNKPYMIRRKYERLEEGFCKIRKGSLNANAKRSDFDYMYVNKDKVEIKLQESVLHAVHDREGCASIEVLIANATERPLTIVGGVLIITNPEGVELTKHPVFGLDQYVGADFKLSLPPKSEVVGQLYVGFGSSDPFPLNIDEYGMGLATYKFELIFWDARKNEYSYKLSNGRVFARGDFLWKVKQSKGIKHKFRTH</sequence>
<dbReference type="RefSeq" id="WP_175371802.1">
    <property type="nucleotide sequence ID" value="NZ_JABWCS010000207.1"/>
</dbReference>
<dbReference type="Gene3D" id="3.30.950.30">
    <property type="entry name" value="Schlafen, AAA domain"/>
    <property type="match status" value="1"/>
</dbReference>
<comment type="caution">
    <text evidence="2">The sequence shown here is derived from an EMBL/GenBank/DDBJ whole genome shotgun (WGS) entry which is preliminary data.</text>
</comment>
<gene>
    <name evidence="2" type="ORF">HPT30_12975</name>
</gene>
<evidence type="ECO:0000313" key="3">
    <source>
        <dbReference type="Proteomes" id="UP000564806"/>
    </source>
</evidence>
<protein>
    <submittedName>
        <fullName evidence="2">ATP-binding protein</fullName>
    </submittedName>
</protein>
<dbReference type="InterPro" id="IPR007421">
    <property type="entry name" value="Schlafen_AlbA_2_dom"/>
</dbReference>
<keyword evidence="3" id="KW-1185">Reference proteome</keyword>
<dbReference type="AlphaFoldDB" id="A0A850ETI7"/>